<organism evidence="3 4">
    <name type="scientific">Bifidobacterium pullorum subsp. saeculare</name>
    <dbReference type="NCBI Taxonomy" id="78257"/>
    <lineage>
        <taxon>Bacteria</taxon>
        <taxon>Bacillati</taxon>
        <taxon>Actinomycetota</taxon>
        <taxon>Actinomycetes</taxon>
        <taxon>Bifidobacteriales</taxon>
        <taxon>Bifidobacteriaceae</taxon>
        <taxon>Bifidobacterium</taxon>
    </lineage>
</organism>
<feature type="domain" description="GNAT-like C-terminal" evidence="2">
    <location>
        <begin position="150"/>
        <end position="298"/>
    </location>
</feature>
<keyword evidence="4" id="KW-1185">Reference proteome</keyword>
<dbReference type="Gene3D" id="3.40.630.120">
    <property type="match status" value="1"/>
</dbReference>
<proteinExistence type="predicted"/>
<evidence type="ECO:0000313" key="3">
    <source>
        <dbReference type="EMBL" id="MBM6700307.1"/>
    </source>
</evidence>
<reference evidence="3" key="1">
    <citation type="submission" date="2020-08" db="EMBL/GenBank/DDBJ databases">
        <authorList>
            <person name="Cejkova D."/>
            <person name="Kubasova T."/>
            <person name="Jahodarova E."/>
            <person name="Rychlik I."/>
        </authorList>
    </citation>
    <scope>NUCLEOTIDE SEQUENCE</scope>
    <source>
        <strain evidence="3">An836</strain>
    </source>
</reference>
<dbReference type="Proteomes" id="UP000718821">
    <property type="component" value="Unassembled WGS sequence"/>
</dbReference>
<dbReference type="InterPro" id="IPR041273">
    <property type="entry name" value="NAT_N"/>
</dbReference>
<dbReference type="Pfam" id="PF18082">
    <property type="entry name" value="NAT_N"/>
    <property type="match status" value="1"/>
</dbReference>
<evidence type="ECO:0000313" key="4">
    <source>
        <dbReference type="Proteomes" id="UP000718821"/>
    </source>
</evidence>
<feature type="domain" description="N-acyltransferase N-terminal" evidence="1">
    <location>
        <begin position="28"/>
        <end position="148"/>
    </location>
</feature>
<sequence>MEAMAAAGPAADDARYLALEMADDPGMALARLIGLPDEAIARLGDADLGRVNGLASLMDGLAVPATAKAAWATLKQAVDPDPDGWRMLRAMLAAAATRTAAGYRRDGIGWNVFLATMGAFARFTGESVPRHGRLLFDRDFWTWRQLAGTLVRLGSLEYEHATVAIGGVPSETGLGEAINVHIPSDASLAAVDMDASLAAWDAFAARYRPQWRGLPLVCESWLLSPVLPELLTEDSHILAFQRRFDLIADRPDAPDWREWIFDTNPAPVTDLPERTGLQCAAKRHLLAGGMIGVGIGVLRR</sequence>
<name>A0A939B8W4_9BIFI</name>
<evidence type="ECO:0000259" key="1">
    <source>
        <dbReference type="Pfam" id="PF18082"/>
    </source>
</evidence>
<dbReference type="EMBL" id="JACLYU010000023">
    <property type="protein sequence ID" value="MBM6700307.1"/>
    <property type="molecule type" value="Genomic_DNA"/>
</dbReference>
<dbReference type="AlphaFoldDB" id="A0A939B8W4"/>
<reference evidence="3" key="2">
    <citation type="journal article" date="2021" name="Sci. Rep.">
        <title>The distribution of antibiotic resistance genes in chicken gut microbiota commensals.</title>
        <authorList>
            <person name="Juricova H."/>
            <person name="Matiasovicova J."/>
            <person name="Kubasova T."/>
            <person name="Cejkova D."/>
            <person name="Rychlik I."/>
        </authorList>
    </citation>
    <scope>NUCLEOTIDE SEQUENCE</scope>
    <source>
        <strain evidence="3">An836</strain>
    </source>
</reference>
<comment type="caution">
    <text evidence="3">The sequence shown here is derived from an EMBL/GenBank/DDBJ whole genome shotgun (WGS) entry which is preliminary data.</text>
</comment>
<dbReference type="Pfam" id="PF18164">
    <property type="entry name" value="GNAT_C"/>
    <property type="match status" value="1"/>
</dbReference>
<dbReference type="RefSeq" id="WP_204469624.1">
    <property type="nucleotide sequence ID" value="NZ_JACLYU010000023.1"/>
</dbReference>
<accession>A0A939B8W4</accession>
<gene>
    <name evidence="3" type="ORF">H7U32_08390</name>
</gene>
<protein>
    <submittedName>
        <fullName evidence="3">DUF5596 domain-containing protein</fullName>
    </submittedName>
</protein>
<evidence type="ECO:0000259" key="2">
    <source>
        <dbReference type="Pfam" id="PF18164"/>
    </source>
</evidence>
<dbReference type="InterPro" id="IPR041644">
    <property type="entry name" value="GNAT_C"/>
</dbReference>